<dbReference type="AlphaFoldDB" id="A0A4Y2Q2K1"/>
<name>A0A4Y2Q2K1_ARAVE</name>
<protein>
    <submittedName>
        <fullName evidence="1">Uncharacterized protein</fullName>
    </submittedName>
</protein>
<dbReference type="EMBL" id="BGPR01012923">
    <property type="protein sequence ID" value="GBN58388.1"/>
    <property type="molecule type" value="Genomic_DNA"/>
</dbReference>
<gene>
    <name evidence="1" type="ORF">AVEN_95887_1</name>
</gene>
<sequence length="94" mass="9830">MLRSRHLSTCEDVERPESSLGYTRVTPLRLALARGVRPGGAFLVLVALPRTGGFCATEAPFRAAEAKLWGALLGCSVACSTGLSFGASTFPFGA</sequence>
<evidence type="ECO:0000313" key="1">
    <source>
        <dbReference type="EMBL" id="GBN58388.1"/>
    </source>
</evidence>
<reference evidence="1 2" key="1">
    <citation type="journal article" date="2019" name="Sci. Rep.">
        <title>Orb-weaving spider Araneus ventricosus genome elucidates the spidroin gene catalogue.</title>
        <authorList>
            <person name="Kono N."/>
            <person name="Nakamura H."/>
            <person name="Ohtoshi R."/>
            <person name="Moran D.A.P."/>
            <person name="Shinohara A."/>
            <person name="Yoshida Y."/>
            <person name="Fujiwara M."/>
            <person name="Mori M."/>
            <person name="Tomita M."/>
            <person name="Arakawa K."/>
        </authorList>
    </citation>
    <scope>NUCLEOTIDE SEQUENCE [LARGE SCALE GENOMIC DNA]</scope>
</reference>
<evidence type="ECO:0000313" key="2">
    <source>
        <dbReference type="Proteomes" id="UP000499080"/>
    </source>
</evidence>
<proteinExistence type="predicted"/>
<dbReference type="Proteomes" id="UP000499080">
    <property type="component" value="Unassembled WGS sequence"/>
</dbReference>
<keyword evidence="2" id="KW-1185">Reference proteome</keyword>
<organism evidence="1 2">
    <name type="scientific">Araneus ventricosus</name>
    <name type="common">Orbweaver spider</name>
    <name type="synonym">Epeira ventricosa</name>
    <dbReference type="NCBI Taxonomy" id="182803"/>
    <lineage>
        <taxon>Eukaryota</taxon>
        <taxon>Metazoa</taxon>
        <taxon>Ecdysozoa</taxon>
        <taxon>Arthropoda</taxon>
        <taxon>Chelicerata</taxon>
        <taxon>Arachnida</taxon>
        <taxon>Araneae</taxon>
        <taxon>Araneomorphae</taxon>
        <taxon>Entelegynae</taxon>
        <taxon>Araneoidea</taxon>
        <taxon>Araneidae</taxon>
        <taxon>Araneus</taxon>
    </lineage>
</organism>
<accession>A0A4Y2Q2K1</accession>
<comment type="caution">
    <text evidence="1">The sequence shown here is derived from an EMBL/GenBank/DDBJ whole genome shotgun (WGS) entry which is preliminary data.</text>
</comment>